<dbReference type="EMBL" id="JBEAFC010000014">
    <property type="protein sequence ID" value="KAL1533393.1"/>
    <property type="molecule type" value="Genomic_DNA"/>
</dbReference>
<accession>A0ABD1FQR8</accession>
<keyword evidence="3" id="KW-1185">Reference proteome</keyword>
<proteinExistence type="predicted"/>
<dbReference type="AlphaFoldDB" id="A0ABD1FQR8"/>
<dbReference type="PANTHER" id="PTHR46148:SF55">
    <property type="match status" value="1"/>
</dbReference>
<dbReference type="SUPFAM" id="SSF54160">
    <property type="entry name" value="Chromo domain-like"/>
    <property type="match status" value="1"/>
</dbReference>
<name>A0ABD1FQR8_SALDI</name>
<dbReference type="Proteomes" id="UP001567538">
    <property type="component" value="Unassembled WGS sequence"/>
</dbReference>
<feature type="domain" description="Tf2-1-like SH3-like" evidence="1">
    <location>
        <begin position="69"/>
        <end position="131"/>
    </location>
</feature>
<organism evidence="2 3">
    <name type="scientific">Salvia divinorum</name>
    <name type="common">Maria pastora</name>
    <name type="synonym">Diviner's sage</name>
    <dbReference type="NCBI Taxonomy" id="28513"/>
    <lineage>
        <taxon>Eukaryota</taxon>
        <taxon>Viridiplantae</taxon>
        <taxon>Streptophyta</taxon>
        <taxon>Embryophyta</taxon>
        <taxon>Tracheophyta</taxon>
        <taxon>Spermatophyta</taxon>
        <taxon>Magnoliopsida</taxon>
        <taxon>eudicotyledons</taxon>
        <taxon>Gunneridae</taxon>
        <taxon>Pentapetalae</taxon>
        <taxon>asterids</taxon>
        <taxon>lamiids</taxon>
        <taxon>Lamiales</taxon>
        <taxon>Lamiaceae</taxon>
        <taxon>Nepetoideae</taxon>
        <taxon>Mentheae</taxon>
        <taxon>Salviinae</taxon>
        <taxon>Salvia</taxon>
        <taxon>Salvia subgen. Calosphace</taxon>
    </lineage>
</organism>
<evidence type="ECO:0000313" key="2">
    <source>
        <dbReference type="EMBL" id="KAL1533393.1"/>
    </source>
</evidence>
<dbReference type="InterPro" id="IPR056924">
    <property type="entry name" value="SH3_Tf2-1"/>
</dbReference>
<comment type="caution">
    <text evidence="2">The sequence shown here is derived from an EMBL/GenBank/DDBJ whole genome shotgun (WGS) entry which is preliminary data.</text>
</comment>
<sequence length="205" mass="23563">MTPFEALYGYAPPLHVPYLPGDSQVEAVDIALRDREEMISLLKGNLQKAAIRLQRQADKHRVDRSYEIGDWVWLKLQAYRQKSIRGIHHKFEPKFFGPYQILDKIGKVAYKLNLPPSAAIHKMFHASLLRPSSPPTGLVPDLPSISHISDAIPQAILECKMVKRHNQAAPQWLIHWVGRSPADASWEFADEIKERFPWFLEDKKP</sequence>
<evidence type="ECO:0000259" key="1">
    <source>
        <dbReference type="Pfam" id="PF24626"/>
    </source>
</evidence>
<protein>
    <recommendedName>
        <fullName evidence="1">Tf2-1-like SH3-like domain-containing protein</fullName>
    </recommendedName>
</protein>
<dbReference type="Pfam" id="PF24626">
    <property type="entry name" value="SH3_Tf2-1"/>
    <property type="match status" value="1"/>
</dbReference>
<dbReference type="InterPro" id="IPR016197">
    <property type="entry name" value="Chromo-like_dom_sf"/>
</dbReference>
<gene>
    <name evidence="2" type="ORF">AAHA92_33281</name>
</gene>
<dbReference type="PANTHER" id="PTHR46148">
    <property type="entry name" value="CHROMO DOMAIN-CONTAINING PROTEIN"/>
    <property type="match status" value="1"/>
</dbReference>
<evidence type="ECO:0000313" key="3">
    <source>
        <dbReference type="Proteomes" id="UP001567538"/>
    </source>
</evidence>
<reference evidence="2 3" key="1">
    <citation type="submission" date="2024-06" db="EMBL/GenBank/DDBJ databases">
        <title>A chromosome level genome sequence of Diviner's sage (Salvia divinorum).</title>
        <authorList>
            <person name="Ford S.A."/>
            <person name="Ro D.-K."/>
            <person name="Ness R.W."/>
            <person name="Phillips M.A."/>
        </authorList>
    </citation>
    <scope>NUCLEOTIDE SEQUENCE [LARGE SCALE GENOMIC DNA]</scope>
    <source>
        <strain evidence="2">SAF-2024a</strain>
        <tissue evidence="2">Leaf</tissue>
    </source>
</reference>